<comment type="catalytic activity">
    <reaction evidence="10">
        <text>7-carboxy-7-carbaguanine + NH4(+) + 2 ATP = 7-cyano-7-carbaguanine + 2 AMP + 2 diphosphate + 2 H(+)</text>
        <dbReference type="Rhea" id="RHEA:27982"/>
        <dbReference type="ChEBI" id="CHEBI:15378"/>
        <dbReference type="ChEBI" id="CHEBI:28938"/>
        <dbReference type="ChEBI" id="CHEBI:30616"/>
        <dbReference type="ChEBI" id="CHEBI:33019"/>
        <dbReference type="ChEBI" id="CHEBI:45075"/>
        <dbReference type="ChEBI" id="CHEBI:61036"/>
        <dbReference type="ChEBI" id="CHEBI:456215"/>
        <dbReference type="EC" id="6.3.4.20"/>
    </reaction>
</comment>
<organism evidence="11 12">
    <name type="scientific">Candidatus Nitrososphaera evergladensis SR1</name>
    <dbReference type="NCBI Taxonomy" id="1459636"/>
    <lineage>
        <taxon>Archaea</taxon>
        <taxon>Nitrososphaerota</taxon>
        <taxon>Nitrososphaeria</taxon>
        <taxon>Nitrososphaerales</taxon>
        <taxon>Nitrososphaeraceae</taxon>
        <taxon>Nitrososphaera</taxon>
    </lineage>
</organism>
<evidence type="ECO:0000256" key="9">
    <source>
        <dbReference type="ARBA" id="ARBA00039149"/>
    </source>
</evidence>
<sequence length="219" mass="24823">MDKALVMLSGGLDSATCLYWAIERFSVSAITFNYFGRLDKEKRATQLLAEKAGVQVIEVDVPFVKEASDFDGGGKMKKEKGSDLRWASYVPARNMMFYSIAAHYAEYLNAKWIVGGHNSHDASFFKDASRTYIEKMNSLFAESCLLCDGRPYQIVLPLAEMDRKAVIMLARKLHVPIEMTWSCHQEGELPCERCYACRQRLEAFSALGIRDPVLGKKRR</sequence>
<keyword evidence="5" id="KW-0862">Zinc</keyword>
<dbReference type="GO" id="GO:0005524">
    <property type="term" value="F:ATP binding"/>
    <property type="evidence" value="ECO:0007669"/>
    <property type="project" value="UniProtKB-KW"/>
</dbReference>
<evidence type="ECO:0000256" key="1">
    <source>
        <dbReference type="ARBA" id="ARBA00005061"/>
    </source>
</evidence>
<reference evidence="11 12" key="1">
    <citation type="journal article" date="2014" name="PLoS ONE">
        <title>Genome Sequence of Candidatus Nitrososphaera evergladensis from Group I.1b Enriched from Everglades Soil Reveals Novel Genomic Features of the Ammonia-Oxidizing Archaea.</title>
        <authorList>
            <person name="Zhalnina K.V."/>
            <person name="Dias R."/>
            <person name="Leonard M.T."/>
            <person name="Dorr de Quadros P."/>
            <person name="Camargo F.A."/>
            <person name="Drew J.C."/>
            <person name="Farmerie W.G."/>
            <person name="Daroub S.H."/>
            <person name="Triplett E.W."/>
        </authorList>
    </citation>
    <scope>NUCLEOTIDE SEQUENCE [LARGE SCALE GENOMIC DNA]</scope>
    <source>
        <strain evidence="11 12">SR1</strain>
    </source>
</reference>
<dbReference type="PIRSF" id="PIRSF006293">
    <property type="entry name" value="ExsB"/>
    <property type="match status" value="1"/>
</dbReference>
<name>A0A075MN37_9ARCH</name>
<accession>A0A075MN37</accession>
<keyword evidence="4" id="KW-0547">Nucleotide-binding</keyword>
<gene>
    <name evidence="11" type="ORF">NTE_00855</name>
</gene>
<dbReference type="STRING" id="1459636.NTE_00855"/>
<dbReference type="GO" id="GO:0016874">
    <property type="term" value="F:ligase activity"/>
    <property type="evidence" value="ECO:0007669"/>
    <property type="project" value="UniProtKB-KW"/>
</dbReference>
<dbReference type="eggNOG" id="arCOG00039">
    <property type="taxonomic scope" value="Archaea"/>
</dbReference>
<protein>
    <recommendedName>
        <fullName evidence="9">7-cyano-7-deazaguanine synthase</fullName>
        <ecNumber evidence="9">6.3.4.20</ecNumber>
    </recommendedName>
</protein>
<keyword evidence="6" id="KW-0067">ATP-binding</keyword>
<dbReference type="InterPro" id="IPR014729">
    <property type="entry name" value="Rossmann-like_a/b/a_fold"/>
</dbReference>
<comment type="pathway">
    <text evidence="1">Purine metabolism; 7-cyano-7-deazaguanine biosynthesis.</text>
</comment>
<dbReference type="GO" id="GO:0046872">
    <property type="term" value="F:metal ion binding"/>
    <property type="evidence" value="ECO:0007669"/>
    <property type="project" value="UniProtKB-KW"/>
</dbReference>
<dbReference type="Pfam" id="PF06508">
    <property type="entry name" value="QueC"/>
    <property type="match status" value="1"/>
</dbReference>
<dbReference type="KEGG" id="nev:NTE_00855"/>
<evidence type="ECO:0000256" key="6">
    <source>
        <dbReference type="ARBA" id="ARBA00022840"/>
    </source>
</evidence>
<dbReference type="PANTHER" id="PTHR42914:SF1">
    <property type="entry name" value="7-CYANO-7-DEAZAGUANINE SYNTHASE"/>
    <property type="match status" value="1"/>
</dbReference>
<dbReference type="InterPro" id="IPR018317">
    <property type="entry name" value="QueC"/>
</dbReference>
<evidence type="ECO:0000256" key="5">
    <source>
        <dbReference type="ARBA" id="ARBA00022833"/>
    </source>
</evidence>
<dbReference type="Gene3D" id="3.40.50.620">
    <property type="entry name" value="HUPs"/>
    <property type="match status" value="1"/>
</dbReference>
<keyword evidence="3" id="KW-0479">Metal-binding</keyword>
<dbReference type="EMBL" id="CP007174">
    <property type="protein sequence ID" value="AIF82931.1"/>
    <property type="molecule type" value="Genomic_DNA"/>
</dbReference>
<evidence type="ECO:0000313" key="12">
    <source>
        <dbReference type="Proteomes" id="UP000028194"/>
    </source>
</evidence>
<dbReference type="HOGENOM" id="CLU_081854_1_0_2"/>
<dbReference type="RefSeq" id="WP_148699801.1">
    <property type="nucleotide sequence ID" value="NZ_CP007174.1"/>
</dbReference>
<dbReference type="PANTHER" id="PTHR42914">
    <property type="entry name" value="7-CYANO-7-DEAZAGUANINE SYNTHASE"/>
    <property type="match status" value="1"/>
</dbReference>
<dbReference type="GeneID" id="41596698"/>
<keyword evidence="2" id="KW-0436">Ligase</keyword>
<comment type="similarity">
    <text evidence="8">Belongs to the QueC family.</text>
</comment>
<dbReference type="SUPFAM" id="SSF52402">
    <property type="entry name" value="Adenine nucleotide alpha hydrolases-like"/>
    <property type="match status" value="1"/>
</dbReference>
<dbReference type="Proteomes" id="UP000028194">
    <property type="component" value="Chromosome"/>
</dbReference>
<evidence type="ECO:0000256" key="8">
    <source>
        <dbReference type="ARBA" id="ARBA00037993"/>
    </source>
</evidence>
<evidence type="ECO:0000256" key="3">
    <source>
        <dbReference type="ARBA" id="ARBA00022723"/>
    </source>
</evidence>
<evidence type="ECO:0000256" key="10">
    <source>
        <dbReference type="ARBA" id="ARBA00047890"/>
    </source>
</evidence>
<evidence type="ECO:0000256" key="2">
    <source>
        <dbReference type="ARBA" id="ARBA00022598"/>
    </source>
</evidence>
<evidence type="ECO:0000256" key="7">
    <source>
        <dbReference type="ARBA" id="ARBA00037768"/>
    </source>
</evidence>
<evidence type="ECO:0000256" key="4">
    <source>
        <dbReference type="ARBA" id="ARBA00022741"/>
    </source>
</evidence>
<keyword evidence="12" id="KW-1185">Reference proteome</keyword>
<evidence type="ECO:0000313" key="11">
    <source>
        <dbReference type="EMBL" id="AIF82931.1"/>
    </source>
</evidence>
<dbReference type="EC" id="6.3.4.20" evidence="9"/>
<proteinExistence type="inferred from homology"/>
<dbReference type="AlphaFoldDB" id="A0A075MN37"/>
<dbReference type="OrthoDB" id="6532at2157"/>
<comment type="function">
    <text evidence="7">Catalyzes the ATP-dependent conversion of 7-carboxy-7-deazaguanine (CDG) to 7-cyano-7-deazaguanine (preQ(0)).</text>
</comment>